<dbReference type="OrthoDB" id="2290969at2"/>
<evidence type="ECO:0000313" key="2">
    <source>
        <dbReference type="EMBL" id="KJW12735.1"/>
    </source>
</evidence>
<comment type="caution">
    <text evidence="2">The sequence shown here is derived from an EMBL/GenBank/DDBJ whole genome shotgun (WGS) entry which is preliminary data.</text>
</comment>
<evidence type="ECO:0000313" key="3">
    <source>
        <dbReference type="Proteomes" id="UP000033491"/>
    </source>
</evidence>
<dbReference type="PROSITE" id="PS50943">
    <property type="entry name" value="HTH_CROC1"/>
    <property type="match status" value="1"/>
</dbReference>
<dbReference type="SUPFAM" id="SSF47413">
    <property type="entry name" value="lambda repressor-like DNA-binding domains"/>
    <property type="match status" value="1"/>
</dbReference>
<evidence type="ECO:0000259" key="1">
    <source>
        <dbReference type="PROSITE" id="PS50943"/>
    </source>
</evidence>
<proteinExistence type="predicted"/>
<dbReference type="RefSeq" id="WP_045807273.1">
    <property type="nucleotide sequence ID" value="NZ_JZCR01000015.1"/>
</dbReference>
<dbReference type="Proteomes" id="UP000033491">
    <property type="component" value="Unassembled WGS sequence"/>
</dbReference>
<feature type="domain" description="HTH cro/C1-type" evidence="1">
    <location>
        <begin position="37"/>
        <end position="71"/>
    </location>
</feature>
<gene>
    <name evidence="2" type="ORF">VC81_06525</name>
</gene>
<reference evidence="2 3" key="1">
    <citation type="submission" date="2015-03" db="EMBL/GenBank/DDBJ databases">
        <authorList>
            <person name="Zheng J."/>
            <person name="Ganezle M."/>
        </authorList>
    </citation>
    <scope>NUCLEOTIDE SEQUENCE [LARGE SCALE GENOMIC DNA]</scope>
    <source>
        <strain evidence="2 3">LP38</strain>
    </source>
</reference>
<dbReference type="InterPro" id="IPR010982">
    <property type="entry name" value="Lambda_DNA-bd_dom_sf"/>
</dbReference>
<dbReference type="Gene3D" id="1.10.260.40">
    <property type="entry name" value="lambda repressor-like DNA-binding domains"/>
    <property type="match status" value="1"/>
</dbReference>
<dbReference type="GO" id="GO:0003677">
    <property type="term" value="F:DNA binding"/>
    <property type="evidence" value="ECO:0007669"/>
    <property type="project" value="InterPro"/>
</dbReference>
<dbReference type="EMBL" id="JZCR01000015">
    <property type="protein sequence ID" value="KJW12735.1"/>
    <property type="molecule type" value="Genomic_DNA"/>
</dbReference>
<dbReference type="CDD" id="cd00093">
    <property type="entry name" value="HTH_XRE"/>
    <property type="match status" value="1"/>
</dbReference>
<dbReference type="PATRIC" id="fig|216463.3.peg.404"/>
<protein>
    <recommendedName>
        <fullName evidence="1">HTH cro/C1-type domain-containing protein</fullName>
    </recommendedName>
</protein>
<organism evidence="2 3">
    <name type="scientific">Levilactobacillus spicheri</name>
    <dbReference type="NCBI Taxonomy" id="216463"/>
    <lineage>
        <taxon>Bacteria</taxon>
        <taxon>Bacillati</taxon>
        <taxon>Bacillota</taxon>
        <taxon>Bacilli</taxon>
        <taxon>Lactobacillales</taxon>
        <taxon>Lactobacillaceae</taxon>
        <taxon>Levilactobacillus</taxon>
    </lineage>
</organism>
<sequence length="172" mass="19147">MSDWHQLANKIATIRTTTGRTQTQFAYDITRKTHCPVSRGTLIRWESGATVPRLQPLIAIAQLGVTSLDDLLAPTPQLSSNRSPEFTLEIDTATDNLSAKIDQIKNHPADRSISEFTRAVQTDFHYHISGTRMGYWLKGTHLPNITSLYPLAHMGGITVDELLAHPYPLDLA</sequence>
<name>A0A0F3RS47_9LACO</name>
<accession>A0A0F3RS47</accession>
<dbReference type="AlphaFoldDB" id="A0A0F3RS47"/>
<dbReference type="InterPro" id="IPR001387">
    <property type="entry name" value="Cro/C1-type_HTH"/>
</dbReference>